<dbReference type="PANTHER" id="PTHR11373">
    <property type="entry name" value="DEOXYNUCLEOSIDE TRIPHOSPHATE TRIPHOSPHOHYDROLASE"/>
    <property type="match status" value="1"/>
</dbReference>
<dbReference type="InterPro" id="IPR003607">
    <property type="entry name" value="HD/PDEase_dom"/>
</dbReference>
<dbReference type="InterPro" id="IPR006674">
    <property type="entry name" value="HD_domain"/>
</dbReference>
<dbReference type="GO" id="GO:0006203">
    <property type="term" value="P:dGTP catabolic process"/>
    <property type="evidence" value="ECO:0007669"/>
    <property type="project" value="TreeGrafter"/>
</dbReference>
<dbReference type="NCBIfam" id="NF002205">
    <property type="entry name" value="PRK01096.1"/>
    <property type="match status" value="1"/>
</dbReference>
<accession>A0A839IM88</accession>
<keyword evidence="4" id="KW-1185">Reference proteome</keyword>
<dbReference type="InterPro" id="IPR050135">
    <property type="entry name" value="dGTPase-like"/>
</dbReference>
<name>A0A839IM88_9GAMM</name>
<dbReference type="EMBL" id="JACJFM010000007">
    <property type="protein sequence ID" value="MBB1486513.1"/>
    <property type="molecule type" value="Genomic_DNA"/>
</dbReference>
<dbReference type="Proteomes" id="UP000565262">
    <property type="component" value="Unassembled WGS sequence"/>
</dbReference>
<proteinExistence type="predicted"/>
<dbReference type="Pfam" id="PF01966">
    <property type="entry name" value="HD"/>
    <property type="match status" value="1"/>
</dbReference>
<dbReference type="InterPro" id="IPR006261">
    <property type="entry name" value="dGTPase"/>
</dbReference>
<dbReference type="InterPro" id="IPR023293">
    <property type="entry name" value="dGTP_triP_hydro_central_sf"/>
</dbReference>
<gene>
    <name evidence="3" type="ORF">H4O21_07805</name>
</gene>
<keyword evidence="1 3" id="KW-0378">Hydrolase</keyword>
<feature type="domain" description="HD" evidence="2">
    <location>
        <begin position="62"/>
        <end position="243"/>
    </location>
</feature>
<dbReference type="SMART" id="SM00471">
    <property type="entry name" value="HDc"/>
    <property type="match status" value="1"/>
</dbReference>
<dbReference type="Gene3D" id="1.10.3550.10">
    <property type="entry name" value="eoxyguanosinetriphosphate triphosphohydrolase domain-like"/>
    <property type="match status" value="1"/>
</dbReference>
<evidence type="ECO:0000259" key="2">
    <source>
        <dbReference type="PROSITE" id="PS51831"/>
    </source>
</evidence>
<dbReference type="AlphaFoldDB" id="A0A839IM88"/>
<dbReference type="PROSITE" id="PS51831">
    <property type="entry name" value="HD"/>
    <property type="match status" value="1"/>
</dbReference>
<dbReference type="Gene3D" id="1.10.3210.10">
    <property type="entry name" value="Hypothetical protein af1432"/>
    <property type="match status" value="1"/>
</dbReference>
<dbReference type="NCBIfam" id="TIGR01353">
    <property type="entry name" value="dGTP_triPase"/>
    <property type="match status" value="1"/>
</dbReference>
<reference evidence="3 4" key="1">
    <citation type="submission" date="2020-08" db="EMBL/GenBank/DDBJ databases">
        <title>Oceanospirillum sp. nov. isolated from marine sediment.</title>
        <authorList>
            <person name="Ji X."/>
        </authorList>
    </citation>
    <scope>NUCLEOTIDE SEQUENCE [LARGE SCALE GENOMIC DNA]</scope>
    <source>
        <strain evidence="3 4">D5</strain>
    </source>
</reference>
<dbReference type="GO" id="GO:0008832">
    <property type="term" value="F:dGTPase activity"/>
    <property type="evidence" value="ECO:0007669"/>
    <property type="project" value="TreeGrafter"/>
</dbReference>
<evidence type="ECO:0000256" key="1">
    <source>
        <dbReference type="ARBA" id="ARBA00022801"/>
    </source>
</evidence>
<evidence type="ECO:0000313" key="4">
    <source>
        <dbReference type="Proteomes" id="UP000565262"/>
    </source>
</evidence>
<comment type="caution">
    <text evidence="3">The sequence shown here is derived from an EMBL/GenBank/DDBJ whole genome shotgun (WGS) entry which is preliminary data.</text>
</comment>
<dbReference type="PANTHER" id="PTHR11373:SF40">
    <property type="entry name" value="DEOXYGUANOSINETRIPHOSPHATE TRIPHOSPHOHYDROLASE-LIKE PROTEIN 2"/>
    <property type="match status" value="1"/>
</dbReference>
<dbReference type="InterPro" id="IPR027432">
    <property type="entry name" value="dGTP_triphosphohydrolase_C"/>
</dbReference>
<sequence length="443" mass="49268">MNWQQLLSDARLKGCTRHSLDDVGRSPFHKDHDRVVFSGSFRRMGRKTQVHPFAENDHIHTRLTHSLEVGCVGRSLGMMVAEQLQEQLPSGISAADLGVIIQSACLAHDIGNPPFGHAGEYAIRDWFTQAQKQGRLQGLTREQQADLVTFEGNAQGFRMVTQIEYNQFSGGMRLTYATLGTFLKYPWTAPYADHAGKFSCYQTELPALQEVADALGLIQLSDQRWCRHPLVYLVEAADDLCYALLDLEDGLEMEILRYQEVEEILLQIAGGNPAGYSELNQASNRRRIAALRGAAMEQVVAAVSEQFVQHQADLLSGQFDSDLIDVCLPDIAEGVAEAKRLAQQCIFDHPRKAKLEIGAYSTLGVLLESFCGAVEELGQLQDGDSLDHLSFKHKRILALIGENIPGPDWNRYEAYRRVLDFIGGMTDNYAVDLAQEMGGRLNG</sequence>
<dbReference type="SUPFAM" id="SSF109604">
    <property type="entry name" value="HD-domain/PDEase-like"/>
    <property type="match status" value="1"/>
</dbReference>
<organism evidence="3 4">
    <name type="scientific">Oceanospirillum sediminis</name>
    <dbReference type="NCBI Taxonomy" id="2760088"/>
    <lineage>
        <taxon>Bacteria</taxon>
        <taxon>Pseudomonadati</taxon>
        <taxon>Pseudomonadota</taxon>
        <taxon>Gammaproteobacteria</taxon>
        <taxon>Oceanospirillales</taxon>
        <taxon>Oceanospirillaceae</taxon>
        <taxon>Oceanospirillum</taxon>
    </lineage>
</organism>
<protein>
    <submittedName>
        <fullName evidence="3">Deoxyguanosinetriphosphate triphosphohydrolase</fullName>
    </submittedName>
</protein>
<evidence type="ECO:0000313" key="3">
    <source>
        <dbReference type="EMBL" id="MBB1486513.1"/>
    </source>
</evidence>
<dbReference type="Gene3D" id="1.10.3410.10">
    <property type="entry name" value="putative deoxyguanosinetriphosphate triphosphohydrolase like domain"/>
    <property type="match status" value="1"/>
</dbReference>